<feature type="region of interest" description="Disordered" evidence="1">
    <location>
        <begin position="80"/>
        <end position="146"/>
    </location>
</feature>
<dbReference type="AlphaFoldDB" id="A0A7W6JU07"/>
<name>A0A7W6JU07_9SPHN</name>
<comment type="caution">
    <text evidence="2">The sequence shown here is derived from an EMBL/GenBank/DDBJ whole genome shotgun (WGS) entry which is preliminary data.</text>
</comment>
<keyword evidence="3" id="KW-1185">Reference proteome</keyword>
<dbReference type="RefSeq" id="WP_183998953.1">
    <property type="nucleotide sequence ID" value="NZ_JACIEH010000003.1"/>
</dbReference>
<organism evidence="2 3">
    <name type="scientific">Sphingomonas kyeonggiensis</name>
    <dbReference type="NCBI Taxonomy" id="1268553"/>
    <lineage>
        <taxon>Bacteria</taxon>
        <taxon>Pseudomonadati</taxon>
        <taxon>Pseudomonadota</taxon>
        <taxon>Alphaproteobacteria</taxon>
        <taxon>Sphingomonadales</taxon>
        <taxon>Sphingomonadaceae</taxon>
        <taxon>Sphingomonas</taxon>
    </lineage>
</organism>
<protein>
    <submittedName>
        <fullName evidence="2">Uncharacterized protein</fullName>
    </submittedName>
</protein>
<evidence type="ECO:0000256" key="1">
    <source>
        <dbReference type="SAM" id="MobiDB-lite"/>
    </source>
</evidence>
<accession>A0A7W6JU07</accession>
<feature type="compositionally biased region" description="Low complexity" evidence="1">
    <location>
        <begin position="104"/>
        <end position="113"/>
    </location>
</feature>
<dbReference type="EMBL" id="JACIEH010000003">
    <property type="protein sequence ID" value="MBB4099567.1"/>
    <property type="molecule type" value="Genomic_DNA"/>
</dbReference>
<gene>
    <name evidence="2" type="ORF">GGR46_003139</name>
</gene>
<proteinExistence type="predicted"/>
<reference evidence="2 3" key="1">
    <citation type="submission" date="2020-08" db="EMBL/GenBank/DDBJ databases">
        <title>Genomic Encyclopedia of Type Strains, Phase IV (KMG-IV): sequencing the most valuable type-strain genomes for metagenomic binning, comparative biology and taxonomic classification.</title>
        <authorList>
            <person name="Goeker M."/>
        </authorList>
    </citation>
    <scope>NUCLEOTIDE SEQUENCE [LARGE SCALE GENOMIC DNA]</scope>
    <source>
        <strain evidence="2 3">DSM 101806</strain>
    </source>
</reference>
<sequence length="146" mass="15104">MATALHKGMLVCAGVALLGGGLAGMGLANYTRTGAFDFYKQRPPATYDMAATADSAGYYPVSRAAPPPAYPENLVPPRASPIALPAEPADYQPEPIYEPEPAPIEEQAALPEPVSVIPVQRGSWSEPEEEAPAAPEAGSQPGGTTS</sequence>
<evidence type="ECO:0000313" key="3">
    <source>
        <dbReference type="Proteomes" id="UP000557392"/>
    </source>
</evidence>
<dbReference type="Proteomes" id="UP000557392">
    <property type="component" value="Unassembled WGS sequence"/>
</dbReference>
<evidence type="ECO:0000313" key="2">
    <source>
        <dbReference type="EMBL" id="MBB4099567.1"/>
    </source>
</evidence>